<dbReference type="PANTHER" id="PTHR45631">
    <property type="entry name" value="OS07G0107800 PROTEIN-RELATED"/>
    <property type="match status" value="1"/>
</dbReference>
<evidence type="ECO:0000256" key="9">
    <source>
        <dbReference type="SAM" id="SignalP"/>
    </source>
</evidence>
<dbReference type="Gene3D" id="3.80.10.10">
    <property type="entry name" value="Ribonuclease Inhibitor"/>
    <property type="match status" value="1"/>
</dbReference>
<dbReference type="Pfam" id="PF12819">
    <property type="entry name" value="Malectin_like"/>
    <property type="match status" value="1"/>
</dbReference>
<keyword evidence="4 9" id="KW-0732">Signal</keyword>
<dbReference type="AlphaFoldDB" id="A0A6A1VJT3"/>
<dbReference type="InterPro" id="IPR032675">
    <property type="entry name" value="LRR_dom_sf"/>
</dbReference>
<feature type="compositionally biased region" description="Pro residues" evidence="8">
    <location>
        <begin position="498"/>
        <end position="515"/>
    </location>
</feature>
<dbReference type="EMBL" id="RXIC02000023">
    <property type="protein sequence ID" value="KAB1212177.1"/>
    <property type="molecule type" value="Genomic_DNA"/>
</dbReference>
<sequence>MEMATHFALLLLVALSASSILKPSMAMFLSIDCGATYNETFPVNYINWTSDGEYVHTGESRVVDRNRSTDPVMNTLRVFPKLKKNCYTFPLRQGERVLVRASFYYGNYDGLDSPPTFELQFDGNYWATVNMSKAYLSNPLFGEAIYDVKGNSTSICVAQTLPNQIPFINAIEVRSLGSNMYSQVDSDHALIMKGRFSECVSLGGLVRYPYDEYDRTWITSSIFGGTCVRNEAASVDANTTEDIPPQIVLQMASLAQSTSYYIDLFPRVRDEVLPIYINLYFSEVALLNATERRSFQVYVNNKTYSDPIIPPYQSTYEAYITNVTAASINYLALVPTPDSTLPPLINAFEVYTVTELADGTYSKDVEGLLVLQKSFELLKNWTGDPCLPSPYAWEWVQCNTSTFTPRVIALDLSGFGLSGSLPDFGSMDALQTIDLSYNHLSGPVPDFMTNSFPNLKLLDLSYNQFTGNIPPIYGASNMSIFFNNNCPFGNPCPNTSVLPPPRPSSTTPPPPPPSRPSSGSLEYLSFIISGQQQPITSGSNKRAEKLPLFLGATIQISLLLLLRNFNHE</sequence>
<proteinExistence type="predicted"/>
<comment type="subcellular location">
    <subcellularLocation>
        <location evidence="1">Membrane</location>
        <topology evidence="1">Single-pass membrane protein</topology>
    </subcellularLocation>
</comment>
<accession>A0A6A1VJT3</accession>
<evidence type="ECO:0000256" key="3">
    <source>
        <dbReference type="ARBA" id="ARBA00022692"/>
    </source>
</evidence>
<dbReference type="InterPro" id="IPR024788">
    <property type="entry name" value="Malectin-like_Carb-bd_dom"/>
</dbReference>
<dbReference type="Proteomes" id="UP000516437">
    <property type="component" value="Chromosome 5"/>
</dbReference>
<evidence type="ECO:0000256" key="7">
    <source>
        <dbReference type="ARBA" id="ARBA00023136"/>
    </source>
</evidence>
<dbReference type="PANTHER" id="PTHR45631:SF44">
    <property type="entry name" value="CARBOHYDRATE-BINDING PROTEIN OF THE ER PROTEIN"/>
    <property type="match status" value="1"/>
</dbReference>
<evidence type="ECO:0000313" key="12">
    <source>
        <dbReference type="Proteomes" id="UP000516437"/>
    </source>
</evidence>
<evidence type="ECO:0000313" key="11">
    <source>
        <dbReference type="EMBL" id="KAB1212177.1"/>
    </source>
</evidence>
<evidence type="ECO:0000259" key="10">
    <source>
        <dbReference type="Pfam" id="PF12819"/>
    </source>
</evidence>
<keyword evidence="6" id="KW-1133">Transmembrane helix</keyword>
<feature type="chain" id="PRO_5025415966" description="Malectin-like domain-containing protein" evidence="9">
    <location>
        <begin position="27"/>
        <end position="568"/>
    </location>
</feature>
<reference evidence="11 12" key="1">
    <citation type="journal article" date="2019" name="Plant Biotechnol. J.">
        <title>The red bayberry genome and genetic basis of sex determination.</title>
        <authorList>
            <person name="Jia H.M."/>
            <person name="Jia H.J."/>
            <person name="Cai Q.L."/>
            <person name="Wang Y."/>
            <person name="Zhao H.B."/>
            <person name="Yang W.F."/>
            <person name="Wang G.Y."/>
            <person name="Li Y.H."/>
            <person name="Zhan D.L."/>
            <person name="Shen Y.T."/>
            <person name="Niu Q.F."/>
            <person name="Chang L."/>
            <person name="Qiu J."/>
            <person name="Zhao L."/>
            <person name="Xie H.B."/>
            <person name="Fu W.Y."/>
            <person name="Jin J."/>
            <person name="Li X.W."/>
            <person name="Jiao Y."/>
            <person name="Zhou C.C."/>
            <person name="Tu T."/>
            <person name="Chai C.Y."/>
            <person name="Gao J.L."/>
            <person name="Fan L.J."/>
            <person name="van de Weg E."/>
            <person name="Wang J.Y."/>
            <person name="Gao Z.S."/>
        </authorList>
    </citation>
    <scope>NUCLEOTIDE SEQUENCE [LARGE SCALE GENOMIC DNA]</scope>
    <source>
        <tissue evidence="11">Leaves</tissue>
    </source>
</reference>
<feature type="signal peptide" evidence="9">
    <location>
        <begin position="1"/>
        <end position="26"/>
    </location>
</feature>
<dbReference type="SUPFAM" id="SSF52058">
    <property type="entry name" value="L domain-like"/>
    <property type="match status" value="1"/>
</dbReference>
<organism evidence="11 12">
    <name type="scientific">Morella rubra</name>
    <name type="common">Chinese bayberry</name>
    <dbReference type="NCBI Taxonomy" id="262757"/>
    <lineage>
        <taxon>Eukaryota</taxon>
        <taxon>Viridiplantae</taxon>
        <taxon>Streptophyta</taxon>
        <taxon>Embryophyta</taxon>
        <taxon>Tracheophyta</taxon>
        <taxon>Spermatophyta</taxon>
        <taxon>Magnoliopsida</taxon>
        <taxon>eudicotyledons</taxon>
        <taxon>Gunneridae</taxon>
        <taxon>Pentapetalae</taxon>
        <taxon>rosids</taxon>
        <taxon>fabids</taxon>
        <taxon>Fagales</taxon>
        <taxon>Myricaceae</taxon>
        <taxon>Morella</taxon>
    </lineage>
</organism>
<evidence type="ECO:0000256" key="8">
    <source>
        <dbReference type="SAM" id="MobiDB-lite"/>
    </source>
</evidence>
<name>A0A6A1VJT3_9ROSI</name>
<evidence type="ECO:0000256" key="5">
    <source>
        <dbReference type="ARBA" id="ARBA00022737"/>
    </source>
</evidence>
<evidence type="ECO:0000256" key="2">
    <source>
        <dbReference type="ARBA" id="ARBA00022614"/>
    </source>
</evidence>
<feature type="domain" description="Malectin-like" evidence="10">
    <location>
        <begin position="31"/>
        <end position="353"/>
    </location>
</feature>
<dbReference type="OrthoDB" id="2143199at2759"/>
<dbReference type="FunFam" id="3.80.10.10:FF:000129">
    <property type="entry name" value="Leucine-rich repeat receptor-like kinase"/>
    <property type="match status" value="1"/>
</dbReference>
<dbReference type="InterPro" id="IPR001611">
    <property type="entry name" value="Leu-rich_rpt"/>
</dbReference>
<gene>
    <name evidence="11" type="ORF">CJ030_MR5G001741</name>
</gene>
<keyword evidence="3" id="KW-0812">Transmembrane</keyword>
<keyword evidence="2" id="KW-0433">Leucine-rich repeat</keyword>
<keyword evidence="7" id="KW-0472">Membrane</keyword>
<dbReference type="GO" id="GO:0016020">
    <property type="term" value="C:membrane"/>
    <property type="evidence" value="ECO:0007669"/>
    <property type="project" value="UniProtKB-SubCell"/>
</dbReference>
<comment type="caution">
    <text evidence="11">The sequence shown here is derived from an EMBL/GenBank/DDBJ whole genome shotgun (WGS) entry which is preliminary data.</text>
</comment>
<evidence type="ECO:0000256" key="1">
    <source>
        <dbReference type="ARBA" id="ARBA00004167"/>
    </source>
</evidence>
<feature type="region of interest" description="Disordered" evidence="8">
    <location>
        <begin position="497"/>
        <end position="518"/>
    </location>
</feature>
<evidence type="ECO:0000256" key="6">
    <source>
        <dbReference type="ARBA" id="ARBA00022989"/>
    </source>
</evidence>
<keyword evidence="5" id="KW-0677">Repeat</keyword>
<protein>
    <recommendedName>
        <fullName evidence="10">Malectin-like domain-containing protein</fullName>
    </recommendedName>
</protein>
<keyword evidence="12" id="KW-1185">Reference proteome</keyword>
<evidence type="ECO:0000256" key="4">
    <source>
        <dbReference type="ARBA" id="ARBA00022729"/>
    </source>
</evidence>
<dbReference type="Pfam" id="PF00560">
    <property type="entry name" value="LRR_1"/>
    <property type="match status" value="2"/>
</dbReference>